<name>A0A5Q2N6B2_9FIRM</name>
<evidence type="ECO:0000313" key="7">
    <source>
        <dbReference type="EMBL" id="QGG47800.1"/>
    </source>
</evidence>
<evidence type="ECO:0000256" key="4">
    <source>
        <dbReference type="ARBA" id="ARBA00023004"/>
    </source>
</evidence>
<dbReference type="OrthoDB" id="9794954at2"/>
<dbReference type="EMBL" id="CP045875">
    <property type="protein sequence ID" value="QGG47800.1"/>
    <property type="molecule type" value="Genomic_DNA"/>
</dbReference>
<keyword evidence="1" id="KW-0004">4Fe-4S</keyword>
<dbReference type="InterPro" id="IPR009051">
    <property type="entry name" value="Helical_ferredxn"/>
</dbReference>
<evidence type="ECO:0000259" key="6">
    <source>
        <dbReference type="PROSITE" id="PS51379"/>
    </source>
</evidence>
<dbReference type="SUPFAM" id="SSF46548">
    <property type="entry name" value="alpha-helical ferredoxin"/>
    <property type="match status" value="1"/>
</dbReference>
<dbReference type="KEGG" id="hcv:FTV88_1702"/>
<protein>
    <submittedName>
        <fullName evidence="7">4Fe-4S dicluster domain-containing protein</fullName>
    </submittedName>
</protein>
<feature type="domain" description="4Fe-4S ferredoxin-type" evidence="6">
    <location>
        <begin position="22"/>
        <end position="50"/>
    </location>
</feature>
<evidence type="ECO:0000313" key="8">
    <source>
        <dbReference type="Proteomes" id="UP000366051"/>
    </source>
</evidence>
<dbReference type="GO" id="GO:0046872">
    <property type="term" value="F:metal ion binding"/>
    <property type="evidence" value="ECO:0007669"/>
    <property type="project" value="UniProtKB-KW"/>
</dbReference>
<dbReference type="PROSITE" id="PS00198">
    <property type="entry name" value="4FE4S_FER_1"/>
    <property type="match status" value="2"/>
</dbReference>
<dbReference type="Proteomes" id="UP000366051">
    <property type="component" value="Chromosome"/>
</dbReference>
<keyword evidence="2" id="KW-0479">Metal-binding</keyword>
<sequence>MGSIEMSKTVPESDDFRALLKDQYDADVSLCYQCGKCSAGCPAAFAMENTVRQIIRMVQVGLIQEALSTYSIWVCASCETCSTRCPRHVEPAKVMESLRIEAKKAGLVADKRADLFNDLFLQSVSSHGRLHEVGLIMRYNILSGQWFKDAELAPSMMLQGKLKILPESIKNKEAVAKIFENVQKKRGGKK</sequence>
<reference evidence="8" key="1">
    <citation type="submission" date="2019-11" db="EMBL/GenBank/DDBJ databases">
        <title>Genome sequence of Heliorestis convoluta strain HH, an alkaliphilic and minimalistic phototrophic bacterium from a soda lake in Egypt.</title>
        <authorList>
            <person name="Dewey E.D."/>
            <person name="Stokes L.M."/>
            <person name="Burchell B.M."/>
            <person name="Shaffer K.N."/>
            <person name="Huntington A.M."/>
            <person name="Baker J.M."/>
            <person name="Nadendla S."/>
            <person name="Giglio M.G."/>
            <person name="Touchman J.W."/>
            <person name="Blankenship R.E."/>
            <person name="Madigan M.T."/>
            <person name="Sattley W.M."/>
        </authorList>
    </citation>
    <scope>NUCLEOTIDE SEQUENCE [LARGE SCALE GENOMIC DNA]</scope>
    <source>
        <strain evidence="8">HH</strain>
    </source>
</reference>
<dbReference type="PANTHER" id="PTHR43255">
    <property type="entry name" value="IRON-SULFUR-BINDING OXIDOREDUCTASE FADF-RELATED-RELATED"/>
    <property type="match status" value="1"/>
</dbReference>
<dbReference type="GO" id="GO:0016491">
    <property type="term" value="F:oxidoreductase activity"/>
    <property type="evidence" value="ECO:0007669"/>
    <property type="project" value="UniProtKB-KW"/>
</dbReference>
<dbReference type="GO" id="GO:0005886">
    <property type="term" value="C:plasma membrane"/>
    <property type="evidence" value="ECO:0007669"/>
    <property type="project" value="TreeGrafter"/>
</dbReference>
<evidence type="ECO:0000256" key="3">
    <source>
        <dbReference type="ARBA" id="ARBA00023002"/>
    </source>
</evidence>
<dbReference type="PROSITE" id="PS51379">
    <property type="entry name" value="4FE4S_FER_2"/>
    <property type="match status" value="1"/>
</dbReference>
<dbReference type="Pfam" id="PF13183">
    <property type="entry name" value="Fer4_8"/>
    <property type="match status" value="1"/>
</dbReference>
<gene>
    <name evidence="7" type="ORF">FTV88_1702</name>
</gene>
<proteinExistence type="predicted"/>
<organism evidence="7 8">
    <name type="scientific">Heliorestis convoluta</name>
    <dbReference type="NCBI Taxonomy" id="356322"/>
    <lineage>
        <taxon>Bacteria</taxon>
        <taxon>Bacillati</taxon>
        <taxon>Bacillota</taxon>
        <taxon>Clostridia</taxon>
        <taxon>Eubacteriales</taxon>
        <taxon>Heliobacteriaceae</taxon>
        <taxon>Heliorestis</taxon>
    </lineage>
</organism>
<dbReference type="InterPro" id="IPR017896">
    <property type="entry name" value="4Fe4S_Fe-S-bd"/>
</dbReference>
<keyword evidence="8" id="KW-1185">Reference proteome</keyword>
<evidence type="ECO:0000256" key="5">
    <source>
        <dbReference type="ARBA" id="ARBA00023014"/>
    </source>
</evidence>
<evidence type="ECO:0000256" key="1">
    <source>
        <dbReference type="ARBA" id="ARBA00022485"/>
    </source>
</evidence>
<evidence type="ECO:0000256" key="2">
    <source>
        <dbReference type="ARBA" id="ARBA00022723"/>
    </source>
</evidence>
<dbReference type="AlphaFoldDB" id="A0A5Q2N6B2"/>
<dbReference type="Gene3D" id="1.10.1060.10">
    <property type="entry name" value="Alpha-helical ferredoxin"/>
    <property type="match status" value="1"/>
</dbReference>
<dbReference type="GO" id="GO:0051539">
    <property type="term" value="F:4 iron, 4 sulfur cluster binding"/>
    <property type="evidence" value="ECO:0007669"/>
    <property type="project" value="UniProtKB-KW"/>
</dbReference>
<keyword evidence="5" id="KW-0411">Iron-sulfur</keyword>
<keyword evidence="4" id="KW-0408">Iron</keyword>
<keyword evidence="3" id="KW-0560">Oxidoreductase</keyword>
<dbReference type="InterPro" id="IPR017900">
    <property type="entry name" value="4Fe4S_Fe_S_CS"/>
</dbReference>
<dbReference type="PANTHER" id="PTHR43255:SF1">
    <property type="entry name" value="IRON-SULFUR-BINDING OXIDOREDUCTASE FADF-RELATED"/>
    <property type="match status" value="1"/>
</dbReference>
<dbReference type="RefSeq" id="WP_153725102.1">
    <property type="nucleotide sequence ID" value="NZ_CP045875.1"/>
</dbReference>
<dbReference type="InterPro" id="IPR051460">
    <property type="entry name" value="HdrC_iron-sulfur_subunit"/>
</dbReference>
<accession>A0A5Q2N6B2</accession>